<dbReference type="InterPro" id="IPR057670">
    <property type="entry name" value="SH3_retrovirus"/>
</dbReference>
<evidence type="ECO:0000313" key="2">
    <source>
        <dbReference type="EMBL" id="KNZ49179.1"/>
    </source>
</evidence>
<gene>
    <name evidence="2" type="ORF">VP01_5165g2</name>
</gene>
<dbReference type="VEuPathDB" id="FungiDB:VP01_5165g2"/>
<dbReference type="EMBL" id="LAVV01010348">
    <property type="protein sequence ID" value="KNZ49179.1"/>
    <property type="molecule type" value="Genomic_DNA"/>
</dbReference>
<dbReference type="Pfam" id="PF25597">
    <property type="entry name" value="SH3_retrovirus"/>
    <property type="match status" value="1"/>
</dbReference>
<proteinExistence type="predicted"/>
<accession>A0A0L6UKX5</accession>
<reference evidence="2 3" key="1">
    <citation type="submission" date="2015-08" db="EMBL/GenBank/DDBJ databases">
        <title>Next Generation Sequencing and Analysis of the Genome of Puccinia sorghi L Schw, the Causal Agent of Maize Common Rust.</title>
        <authorList>
            <person name="Rochi L."/>
            <person name="Burguener G."/>
            <person name="Darino M."/>
            <person name="Turjanski A."/>
            <person name="Kreff E."/>
            <person name="Dieguez M.J."/>
            <person name="Sacco F."/>
        </authorList>
    </citation>
    <scope>NUCLEOTIDE SEQUENCE [LARGE SCALE GENOMIC DNA]</scope>
    <source>
        <strain evidence="2 3">RO10H11247</strain>
    </source>
</reference>
<sequence>GTLAVLLISNKTKGRKFDPKGEEGHLAGFNVALRSYRIITLYGKVIESKHVRFLKKPDITEPFVQTLRQSQCLPITGSTTLIEKTQLAQQKKIMKLKINYLEENLLRLHLHFQLEYFKITLKSNPLLGVMMQSIGGKPSKSKSTR</sequence>
<dbReference type="AlphaFoldDB" id="A0A0L6UKX5"/>
<dbReference type="OrthoDB" id="3261476at2759"/>
<evidence type="ECO:0000259" key="1">
    <source>
        <dbReference type="Pfam" id="PF25597"/>
    </source>
</evidence>
<protein>
    <recommendedName>
        <fullName evidence="1">Retroviral polymerase SH3-like domain-containing protein</fullName>
    </recommendedName>
</protein>
<evidence type="ECO:0000313" key="3">
    <source>
        <dbReference type="Proteomes" id="UP000037035"/>
    </source>
</evidence>
<feature type="domain" description="Retroviral polymerase SH3-like" evidence="1">
    <location>
        <begin position="10"/>
        <end position="56"/>
    </location>
</feature>
<dbReference type="Proteomes" id="UP000037035">
    <property type="component" value="Unassembled WGS sequence"/>
</dbReference>
<keyword evidence="3" id="KW-1185">Reference proteome</keyword>
<comment type="caution">
    <text evidence="2">The sequence shown here is derived from an EMBL/GenBank/DDBJ whole genome shotgun (WGS) entry which is preliminary data.</text>
</comment>
<feature type="non-terminal residue" evidence="2">
    <location>
        <position position="1"/>
    </location>
</feature>
<organism evidence="2 3">
    <name type="scientific">Puccinia sorghi</name>
    <dbReference type="NCBI Taxonomy" id="27349"/>
    <lineage>
        <taxon>Eukaryota</taxon>
        <taxon>Fungi</taxon>
        <taxon>Dikarya</taxon>
        <taxon>Basidiomycota</taxon>
        <taxon>Pucciniomycotina</taxon>
        <taxon>Pucciniomycetes</taxon>
        <taxon>Pucciniales</taxon>
        <taxon>Pucciniaceae</taxon>
        <taxon>Puccinia</taxon>
    </lineage>
</organism>
<name>A0A0L6UKX5_9BASI</name>